<keyword evidence="2" id="KW-0812">Transmembrane</keyword>
<gene>
    <name evidence="3" type="ORF">EI42_00034</name>
</gene>
<evidence type="ECO:0000313" key="3">
    <source>
        <dbReference type="EMBL" id="PZW35871.1"/>
    </source>
</evidence>
<feature type="transmembrane region" description="Helical" evidence="2">
    <location>
        <begin position="80"/>
        <end position="100"/>
    </location>
</feature>
<feature type="region of interest" description="Disordered" evidence="1">
    <location>
        <begin position="123"/>
        <end position="179"/>
    </location>
</feature>
<keyword evidence="4" id="KW-1185">Reference proteome</keyword>
<evidence type="ECO:0000256" key="1">
    <source>
        <dbReference type="SAM" id="MobiDB-lite"/>
    </source>
</evidence>
<accession>A0A326UDG2</accession>
<dbReference type="Proteomes" id="UP000248806">
    <property type="component" value="Unassembled WGS sequence"/>
</dbReference>
<evidence type="ECO:0000313" key="4">
    <source>
        <dbReference type="Proteomes" id="UP000248806"/>
    </source>
</evidence>
<evidence type="ECO:0000256" key="2">
    <source>
        <dbReference type="SAM" id="Phobius"/>
    </source>
</evidence>
<comment type="caution">
    <text evidence="3">The sequence shown here is derived from an EMBL/GenBank/DDBJ whole genome shotgun (WGS) entry which is preliminary data.</text>
</comment>
<feature type="transmembrane region" description="Helical" evidence="2">
    <location>
        <begin position="12"/>
        <end position="31"/>
    </location>
</feature>
<dbReference type="AlphaFoldDB" id="A0A326UDG2"/>
<dbReference type="RefSeq" id="WP_211325977.1">
    <property type="nucleotide sequence ID" value="NZ_BIFX01000001.1"/>
</dbReference>
<keyword evidence="2" id="KW-0472">Membrane</keyword>
<sequence>MRTGCRAASVQIRLLLVLIILCIGTTITAVATNPDNLTCGGKKMGKHDVCVHKDKYGNTEEKDFDEERQSQQTTRTLTTIAAIVLWPATIGYISFLVIAARKRKAAPTGYVYPGNYPQANMPYPPPGNYIQQPGNYPPPGNYPQANMPYPPPGNYIQQPGNYPPPPGNYLSPAIDNRSV</sequence>
<dbReference type="EMBL" id="QKUF01000001">
    <property type="protein sequence ID" value="PZW35871.1"/>
    <property type="molecule type" value="Genomic_DNA"/>
</dbReference>
<organism evidence="3 4">
    <name type="scientific">Thermosporothrix hazakensis</name>
    <dbReference type="NCBI Taxonomy" id="644383"/>
    <lineage>
        <taxon>Bacteria</taxon>
        <taxon>Bacillati</taxon>
        <taxon>Chloroflexota</taxon>
        <taxon>Ktedonobacteria</taxon>
        <taxon>Ktedonobacterales</taxon>
        <taxon>Thermosporotrichaceae</taxon>
        <taxon>Thermosporothrix</taxon>
    </lineage>
</organism>
<proteinExistence type="predicted"/>
<keyword evidence="2" id="KW-1133">Transmembrane helix</keyword>
<name>A0A326UDG2_THEHA</name>
<reference evidence="3 4" key="1">
    <citation type="submission" date="2018-06" db="EMBL/GenBank/DDBJ databases">
        <title>Genomic Encyclopedia of Archaeal and Bacterial Type Strains, Phase II (KMG-II): from individual species to whole genera.</title>
        <authorList>
            <person name="Goeker M."/>
        </authorList>
    </citation>
    <scope>NUCLEOTIDE SEQUENCE [LARGE SCALE GENOMIC DNA]</scope>
    <source>
        <strain evidence="3 4">ATCC BAA-1881</strain>
    </source>
</reference>
<protein>
    <submittedName>
        <fullName evidence="3">Uncharacterized protein</fullName>
    </submittedName>
</protein>